<dbReference type="GO" id="GO:0016616">
    <property type="term" value="F:oxidoreductase activity, acting on the CH-OH group of donors, NAD or NADP as acceptor"/>
    <property type="evidence" value="ECO:0007669"/>
    <property type="project" value="TreeGrafter"/>
</dbReference>
<reference evidence="3 4" key="1">
    <citation type="journal article" date="2023" name="BMC Biotechnol.">
        <title>Vitis rotundifolia cv Carlos genome sequencing.</title>
        <authorList>
            <person name="Huff M."/>
            <person name="Hulse-Kemp A."/>
            <person name="Scheffler B."/>
            <person name="Youngblood R."/>
            <person name="Simpson S."/>
            <person name="Babiker E."/>
            <person name="Staton M."/>
        </authorList>
    </citation>
    <scope>NUCLEOTIDE SEQUENCE [LARGE SCALE GENOMIC DNA]</scope>
    <source>
        <tissue evidence="3">Leaf</tissue>
    </source>
</reference>
<comment type="caution">
    <text evidence="3">The sequence shown here is derived from an EMBL/GenBank/DDBJ whole genome shotgun (WGS) entry which is preliminary data.</text>
</comment>
<dbReference type="InterPro" id="IPR050425">
    <property type="entry name" value="NAD(P)_dehydrat-like"/>
</dbReference>
<dbReference type="Gene3D" id="3.40.50.720">
    <property type="entry name" value="NAD(P)-binding Rossmann-like Domain"/>
    <property type="match status" value="1"/>
</dbReference>
<evidence type="ECO:0000313" key="4">
    <source>
        <dbReference type="Proteomes" id="UP001168098"/>
    </source>
</evidence>
<dbReference type="EMBL" id="JARBHA010000013">
    <property type="protein sequence ID" value="KAJ9685156.1"/>
    <property type="molecule type" value="Genomic_DNA"/>
</dbReference>
<evidence type="ECO:0000256" key="1">
    <source>
        <dbReference type="ARBA" id="ARBA00022857"/>
    </source>
</evidence>
<evidence type="ECO:0000256" key="2">
    <source>
        <dbReference type="ARBA" id="ARBA00023002"/>
    </source>
</evidence>
<keyword evidence="4" id="KW-1185">Reference proteome</keyword>
<sequence length="142" mass="15577">MEAGAFIGKTSTPDVVVDETWFSDPAVCEKLKTLAEEAAWKFAKENKLDLVAINPGLVIGPLLQPALNTSVEPVLKLINGTQTFPSTTYRWVDVRDVANAHIQAFEVPSANGRYCLVSRVAHCSEVVKILHKLYPTSNLPDK</sequence>
<dbReference type="SUPFAM" id="SSF51735">
    <property type="entry name" value="NAD(P)-binding Rossmann-fold domains"/>
    <property type="match status" value="1"/>
</dbReference>
<accession>A0AA38Z9Z2</accession>
<dbReference type="AlphaFoldDB" id="A0AA38Z9Z2"/>
<keyword evidence="2" id="KW-0560">Oxidoreductase</keyword>
<name>A0AA38Z9Z2_VITRO</name>
<evidence type="ECO:0000313" key="3">
    <source>
        <dbReference type="EMBL" id="KAJ9685156.1"/>
    </source>
</evidence>
<keyword evidence="1" id="KW-0521">NADP</keyword>
<gene>
    <name evidence="3" type="ORF">PVL29_017262</name>
</gene>
<dbReference type="PANTHER" id="PTHR10366:SF575">
    <property type="entry name" value="NAD-DEPENDENT EPIMERASE_DEHYDRATASE DOMAIN-CONTAINING PROTEIN"/>
    <property type="match status" value="1"/>
</dbReference>
<dbReference type="PANTHER" id="PTHR10366">
    <property type="entry name" value="NAD DEPENDENT EPIMERASE/DEHYDRATASE"/>
    <property type="match status" value="1"/>
</dbReference>
<dbReference type="InterPro" id="IPR036291">
    <property type="entry name" value="NAD(P)-bd_dom_sf"/>
</dbReference>
<dbReference type="Proteomes" id="UP001168098">
    <property type="component" value="Unassembled WGS sequence"/>
</dbReference>
<protein>
    <submittedName>
        <fullName evidence="3">Uncharacterized protein</fullName>
    </submittedName>
</protein>
<proteinExistence type="predicted"/>
<organism evidence="3 4">
    <name type="scientific">Vitis rotundifolia</name>
    <name type="common">Muscadine grape</name>
    <dbReference type="NCBI Taxonomy" id="103349"/>
    <lineage>
        <taxon>Eukaryota</taxon>
        <taxon>Viridiplantae</taxon>
        <taxon>Streptophyta</taxon>
        <taxon>Embryophyta</taxon>
        <taxon>Tracheophyta</taxon>
        <taxon>Spermatophyta</taxon>
        <taxon>Magnoliopsida</taxon>
        <taxon>eudicotyledons</taxon>
        <taxon>Gunneridae</taxon>
        <taxon>Pentapetalae</taxon>
        <taxon>rosids</taxon>
        <taxon>Vitales</taxon>
        <taxon>Vitaceae</taxon>
        <taxon>Viteae</taxon>
        <taxon>Vitis</taxon>
    </lineage>
</organism>